<feature type="transmembrane region" description="Helical" evidence="5">
    <location>
        <begin position="117"/>
        <end position="143"/>
    </location>
</feature>
<dbReference type="EMBL" id="CP001878">
    <property type="protein sequence ID" value="ADC49365.1"/>
    <property type="molecule type" value="Genomic_DNA"/>
</dbReference>
<feature type="transmembrane region" description="Helical" evidence="5">
    <location>
        <begin position="357"/>
        <end position="375"/>
    </location>
</feature>
<sequence>MNLNKPVDNLTKVIAITLISSIVFRGVLPNYTSELILIFVLSLMLISKSKGAFPKNMTFVISWTFVYILCVFLTGFYIRDISSWLTYIIYFLIGILIYLVVVFLLSSKYKIFYFMEMYTKIVIVISLLTSLAHILYLSTGIHVFLVHVGATVRSVGFYGNPNYYSVSLLVGLGFLLSLYSYGVFSKSRLSRLIFLYLSLFVLFVGIFLTFSRGALVAAIVLLLVFFMINYKEFLNIRSILSGIVLMVIIIFIDAQESQVLVQIFEQTMVRIDNAIYGTGAGRYTIWEDGFNLFSSSALFFLIGVGGNQFINYNEFNIYNHVHNGYLRFLFETGIIGFILFLILFLNMFKRTFNLMKLTPVSPVFYAFFSLLIMALSNDIFIIKEFWLIVGLISAWYNSGESTGL</sequence>
<evidence type="ECO:0000259" key="6">
    <source>
        <dbReference type="Pfam" id="PF04932"/>
    </source>
</evidence>
<feature type="transmembrane region" description="Helical" evidence="5">
    <location>
        <begin position="84"/>
        <end position="105"/>
    </location>
</feature>
<evidence type="ECO:0000313" key="7">
    <source>
        <dbReference type="EMBL" id="ADC49365.1"/>
    </source>
</evidence>
<proteinExistence type="predicted"/>
<keyword evidence="4 5" id="KW-0472">Membrane</keyword>
<evidence type="ECO:0000313" key="8">
    <source>
        <dbReference type="Proteomes" id="UP000001544"/>
    </source>
</evidence>
<evidence type="ECO:0000256" key="1">
    <source>
        <dbReference type="ARBA" id="ARBA00004141"/>
    </source>
</evidence>
<feature type="domain" description="O-antigen ligase-related" evidence="6">
    <location>
        <begin position="198"/>
        <end position="341"/>
    </location>
</feature>
<dbReference type="eggNOG" id="COG3307">
    <property type="taxonomic scope" value="Bacteria"/>
</dbReference>
<evidence type="ECO:0000256" key="3">
    <source>
        <dbReference type="ARBA" id="ARBA00022989"/>
    </source>
</evidence>
<feature type="transmembrane region" description="Helical" evidence="5">
    <location>
        <begin position="28"/>
        <end position="46"/>
    </location>
</feature>
<dbReference type="PANTHER" id="PTHR37422:SF13">
    <property type="entry name" value="LIPOPOLYSACCHARIDE BIOSYNTHESIS PROTEIN PA4999-RELATED"/>
    <property type="match status" value="1"/>
</dbReference>
<dbReference type="GO" id="GO:0016020">
    <property type="term" value="C:membrane"/>
    <property type="evidence" value="ECO:0007669"/>
    <property type="project" value="UniProtKB-SubCell"/>
</dbReference>
<reference evidence="7 8" key="1">
    <citation type="journal article" date="2011" name="Environ. Microbiol.">
        <title>Genome of alkaliphilic Bacillus pseudofirmus OF4 reveals adaptations that support the ability to grow in an external pH range from 7.5 to 11.4.</title>
        <authorList>
            <person name="Janto B."/>
            <person name="Ahmed A."/>
            <person name="Ito M."/>
            <person name="Liu J."/>
            <person name="Hicks D.B."/>
            <person name="Pagni S."/>
            <person name="Fackelmayer O.J."/>
            <person name="Smith T.A."/>
            <person name="Earl J."/>
            <person name="Elbourne L.D."/>
            <person name="Hassan K."/>
            <person name="Paulsen I.T."/>
            <person name="Kolsto A.B."/>
            <person name="Tourasse N.J."/>
            <person name="Ehrlich G.D."/>
            <person name="Boissy R."/>
            <person name="Ivey D.M."/>
            <person name="Li G."/>
            <person name="Xue Y."/>
            <person name="Ma Y."/>
            <person name="Hu F.Z."/>
            <person name="Krulwich T.A."/>
        </authorList>
    </citation>
    <scope>NUCLEOTIDE SEQUENCE [LARGE SCALE GENOMIC DNA]</scope>
    <source>
        <strain evidence="8">ATCC BAA-2126 / JCM 17055 / OF4</strain>
    </source>
</reference>
<dbReference type="RefSeq" id="WP_012960638.1">
    <property type="nucleotide sequence ID" value="NC_013791.2"/>
</dbReference>
<feature type="transmembrane region" description="Helical" evidence="5">
    <location>
        <begin position="163"/>
        <end position="184"/>
    </location>
</feature>
<evidence type="ECO:0000256" key="5">
    <source>
        <dbReference type="SAM" id="Phobius"/>
    </source>
</evidence>
<dbReference type="HOGENOM" id="CLU_680874_0_0_9"/>
<gene>
    <name evidence="7" type="ordered locus">BpOF4_06535</name>
</gene>
<feature type="transmembrane region" description="Helical" evidence="5">
    <location>
        <begin position="58"/>
        <end position="78"/>
    </location>
</feature>
<dbReference type="InterPro" id="IPR007016">
    <property type="entry name" value="O-antigen_ligase-rel_domated"/>
</dbReference>
<protein>
    <recommendedName>
        <fullName evidence="6">O-antigen ligase-related domain-containing protein</fullName>
    </recommendedName>
</protein>
<accession>D3G090</accession>
<comment type="subcellular location">
    <subcellularLocation>
        <location evidence="1">Membrane</location>
        <topology evidence="1">Multi-pass membrane protein</topology>
    </subcellularLocation>
</comment>
<feature type="transmembrane region" description="Helical" evidence="5">
    <location>
        <begin position="196"/>
        <end position="228"/>
    </location>
</feature>
<dbReference type="InterPro" id="IPR051533">
    <property type="entry name" value="WaaL-like"/>
</dbReference>
<evidence type="ECO:0000256" key="2">
    <source>
        <dbReference type="ARBA" id="ARBA00022692"/>
    </source>
</evidence>
<dbReference type="STRING" id="398511.BpOF4_06535"/>
<organism evidence="7 8">
    <name type="scientific">Alkalihalophilus pseudofirmus (strain ATCC BAA-2126 / JCM 17055 / OF4)</name>
    <name type="common">Bacillus pseudofirmus</name>
    <dbReference type="NCBI Taxonomy" id="398511"/>
    <lineage>
        <taxon>Bacteria</taxon>
        <taxon>Bacillati</taxon>
        <taxon>Bacillota</taxon>
        <taxon>Bacilli</taxon>
        <taxon>Bacillales</taxon>
        <taxon>Bacillaceae</taxon>
        <taxon>Alkalihalophilus</taxon>
    </lineage>
</organism>
<dbReference type="PANTHER" id="PTHR37422">
    <property type="entry name" value="TEICHURONIC ACID BIOSYNTHESIS PROTEIN TUAE"/>
    <property type="match status" value="1"/>
</dbReference>
<dbReference type="KEGG" id="bpf:BpOF4_06535"/>
<dbReference type="Proteomes" id="UP000001544">
    <property type="component" value="Chromosome"/>
</dbReference>
<dbReference type="Pfam" id="PF04932">
    <property type="entry name" value="Wzy_C"/>
    <property type="match status" value="1"/>
</dbReference>
<dbReference type="AlphaFoldDB" id="D3G090"/>
<evidence type="ECO:0000256" key="4">
    <source>
        <dbReference type="ARBA" id="ARBA00023136"/>
    </source>
</evidence>
<feature type="transmembrane region" description="Helical" evidence="5">
    <location>
        <begin position="290"/>
        <end position="310"/>
    </location>
</feature>
<keyword evidence="8" id="KW-1185">Reference proteome</keyword>
<feature type="transmembrane region" description="Helical" evidence="5">
    <location>
        <begin position="325"/>
        <end position="345"/>
    </location>
</feature>
<keyword evidence="2 5" id="KW-0812">Transmembrane</keyword>
<keyword evidence="3 5" id="KW-1133">Transmembrane helix</keyword>
<feature type="transmembrane region" description="Helical" evidence="5">
    <location>
        <begin position="234"/>
        <end position="252"/>
    </location>
</feature>
<name>D3G090_ALKPO</name>